<proteinExistence type="predicted"/>
<reference evidence="1 2" key="3">
    <citation type="journal article" date="2013" name="Rice">
        <title>Improvement of the Oryza sativa Nipponbare reference genome using next generation sequence and optical map data.</title>
        <authorList>
            <person name="Kawahara Y."/>
            <person name="de la Bastide M."/>
            <person name="Hamilton J.P."/>
            <person name="Kanamori H."/>
            <person name="McCombie W.R."/>
            <person name="Ouyang S."/>
            <person name="Schwartz D.C."/>
            <person name="Tanaka T."/>
            <person name="Wu J."/>
            <person name="Zhou S."/>
            <person name="Childs K.L."/>
            <person name="Davidson R.M."/>
            <person name="Lin H."/>
            <person name="Quesada-Ocampo L."/>
            <person name="Vaillancourt B."/>
            <person name="Sakai H."/>
            <person name="Lee S.S."/>
            <person name="Kim J."/>
            <person name="Numa H."/>
            <person name="Itoh T."/>
            <person name="Buell C.R."/>
            <person name="Matsumoto T."/>
        </authorList>
    </citation>
    <scope>NUCLEOTIDE SEQUENCE [LARGE SCALE GENOMIC DNA]</scope>
    <source>
        <strain evidence="2">cv. Nipponbare</strain>
    </source>
</reference>
<dbReference type="PaxDb" id="39947-A0A0P0VHZ3"/>
<reference evidence="1 2" key="2">
    <citation type="journal article" date="2013" name="Plant Cell Physiol.">
        <title>Rice Annotation Project Database (RAP-DB): an integrative and interactive database for rice genomics.</title>
        <authorList>
            <person name="Sakai H."/>
            <person name="Lee S.S."/>
            <person name="Tanaka T."/>
            <person name="Numa H."/>
            <person name="Kim J."/>
            <person name="Kawahara Y."/>
            <person name="Wakimoto H."/>
            <person name="Yang C.C."/>
            <person name="Iwamoto M."/>
            <person name="Abe T."/>
            <person name="Yamada Y."/>
            <person name="Muto A."/>
            <person name="Inokuchi H."/>
            <person name="Ikemura T."/>
            <person name="Matsumoto T."/>
            <person name="Sasaki T."/>
            <person name="Itoh T."/>
        </authorList>
    </citation>
    <scope>NUCLEOTIDE SEQUENCE [LARGE SCALE GENOMIC DNA]</scope>
    <source>
        <strain evidence="2">cv. Nipponbare</strain>
    </source>
</reference>
<organism evidence="1 2">
    <name type="scientific">Oryza sativa subsp. japonica</name>
    <name type="common">Rice</name>
    <dbReference type="NCBI Taxonomy" id="39947"/>
    <lineage>
        <taxon>Eukaryota</taxon>
        <taxon>Viridiplantae</taxon>
        <taxon>Streptophyta</taxon>
        <taxon>Embryophyta</taxon>
        <taxon>Tracheophyta</taxon>
        <taxon>Spermatophyta</taxon>
        <taxon>Magnoliopsida</taxon>
        <taxon>Liliopsida</taxon>
        <taxon>Poales</taxon>
        <taxon>Poaceae</taxon>
        <taxon>BOP clade</taxon>
        <taxon>Oryzoideae</taxon>
        <taxon>Oryzeae</taxon>
        <taxon>Oryzinae</taxon>
        <taxon>Oryza</taxon>
        <taxon>Oryza sativa</taxon>
    </lineage>
</organism>
<dbReference type="Gramene" id="Os02t0303000-01">
    <property type="protein sequence ID" value="Os02t0303000-01"/>
    <property type="gene ID" value="Os02g0303000"/>
</dbReference>
<evidence type="ECO:0000313" key="2">
    <source>
        <dbReference type="Proteomes" id="UP000059680"/>
    </source>
</evidence>
<feature type="non-terminal residue" evidence="1">
    <location>
        <position position="1"/>
    </location>
</feature>
<dbReference type="InParanoid" id="A0A0P0VHZ3"/>
<gene>
    <name evidence="1" type="ordered locus">Os02g0303000</name>
    <name evidence="1" type="ORF">OSNPB_020303000</name>
</gene>
<evidence type="ECO:0000313" key="1">
    <source>
        <dbReference type="EMBL" id="BAS78270.1"/>
    </source>
</evidence>
<protein>
    <submittedName>
        <fullName evidence="1">Os02g0303000 protein</fullName>
    </submittedName>
</protein>
<dbReference type="AlphaFoldDB" id="A0A0P0VHZ3"/>
<keyword evidence="2" id="KW-1185">Reference proteome</keyword>
<reference evidence="2" key="1">
    <citation type="journal article" date="2005" name="Nature">
        <title>The map-based sequence of the rice genome.</title>
        <authorList>
            <consortium name="International rice genome sequencing project (IRGSP)"/>
            <person name="Matsumoto T."/>
            <person name="Wu J."/>
            <person name="Kanamori H."/>
            <person name="Katayose Y."/>
            <person name="Fujisawa M."/>
            <person name="Namiki N."/>
            <person name="Mizuno H."/>
            <person name="Yamamoto K."/>
            <person name="Antonio B.A."/>
            <person name="Baba T."/>
            <person name="Sakata K."/>
            <person name="Nagamura Y."/>
            <person name="Aoki H."/>
            <person name="Arikawa K."/>
            <person name="Arita K."/>
            <person name="Bito T."/>
            <person name="Chiden Y."/>
            <person name="Fujitsuka N."/>
            <person name="Fukunaka R."/>
            <person name="Hamada M."/>
            <person name="Harada C."/>
            <person name="Hayashi A."/>
            <person name="Hijishita S."/>
            <person name="Honda M."/>
            <person name="Hosokawa S."/>
            <person name="Ichikawa Y."/>
            <person name="Idonuma A."/>
            <person name="Iijima M."/>
            <person name="Ikeda M."/>
            <person name="Ikeno M."/>
            <person name="Ito K."/>
            <person name="Ito S."/>
            <person name="Ito T."/>
            <person name="Ito Y."/>
            <person name="Ito Y."/>
            <person name="Iwabuchi A."/>
            <person name="Kamiya K."/>
            <person name="Karasawa W."/>
            <person name="Kurita K."/>
            <person name="Katagiri S."/>
            <person name="Kikuta A."/>
            <person name="Kobayashi H."/>
            <person name="Kobayashi N."/>
            <person name="Machita K."/>
            <person name="Maehara T."/>
            <person name="Masukawa M."/>
            <person name="Mizubayashi T."/>
            <person name="Mukai Y."/>
            <person name="Nagasaki H."/>
            <person name="Nagata Y."/>
            <person name="Naito S."/>
            <person name="Nakashima M."/>
            <person name="Nakama Y."/>
            <person name="Nakamichi Y."/>
            <person name="Nakamura M."/>
            <person name="Meguro A."/>
            <person name="Negishi M."/>
            <person name="Ohta I."/>
            <person name="Ohta T."/>
            <person name="Okamoto M."/>
            <person name="Ono N."/>
            <person name="Saji S."/>
            <person name="Sakaguchi M."/>
            <person name="Sakai K."/>
            <person name="Shibata M."/>
            <person name="Shimokawa T."/>
            <person name="Song J."/>
            <person name="Takazaki Y."/>
            <person name="Terasawa K."/>
            <person name="Tsugane M."/>
            <person name="Tsuji K."/>
            <person name="Ueda S."/>
            <person name="Waki K."/>
            <person name="Yamagata H."/>
            <person name="Yamamoto M."/>
            <person name="Yamamoto S."/>
            <person name="Yamane H."/>
            <person name="Yoshiki S."/>
            <person name="Yoshihara R."/>
            <person name="Yukawa K."/>
            <person name="Zhong H."/>
            <person name="Yano M."/>
            <person name="Yuan Q."/>
            <person name="Ouyang S."/>
            <person name="Liu J."/>
            <person name="Jones K.M."/>
            <person name="Gansberger K."/>
            <person name="Moffat K."/>
            <person name="Hill J."/>
            <person name="Bera J."/>
            <person name="Fadrosh D."/>
            <person name="Jin S."/>
            <person name="Johri S."/>
            <person name="Kim M."/>
            <person name="Overton L."/>
            <person name="Reardon M."/>
            <person name="Tsitrin T."/>
            <person name="Vuong H."/>
            <person name="Weaver B."/>
            <person name="Ciecko A."/>
            <person name="Tallon L."/>
            <person name="Jackson J."/>
            <person name="Pai G."/>
            <person name="Aken S.V."/>
            <person name="Utterback T."/>
            <person name="Reidmuller S."/>
            <person name="Feldblyum T."/>
            <person name="Hsiao J."/>
            <person name="Zismann V."/>
            <person name="Iobst S."/>
            <person name="de Vazeille A.R."/>
            <person name="Buell C.R."/>
            <person name="Ying K."/>
            <person name="Li Y."/>
            <person name="Lu T."/>
            <person name="Huang Y."/>
            <person name="Zhao Q."/>
            <person name="Feng Q."/>
            <person name="Zhang L."/>
            <person name="Zhu J."/>
            <person name="Weng Q."/>
            <person name="Mu J."/>
            <person name="Lu Y."/>
            <person name="Fan D."/>
            <person name="Liu Y."/>
            <person name="Guan J."/>
            <person name="Zhang Y."/>
            <person name="Yu S."/>
            <person name="Liu X."/>
            <person name="Zhang Y."/>
            <person name="Hong G."/>
            <person name="Han B."/>
            <person name="Choisne N."/>
            <person name="Demange N."/>
            <person name="Orjeda G."/>
            <person name="Samain S."/>
            <person name="Cattolico L."/>
            <person name="Pelletier E."/>
            <person name="Couloux A."/>
            <person name="Segurens B."/>
            <person name="Wincker P."/>
            <person name="D'Hont A."/>
            <person name="Scarpelli C."/>
            <person name="Weissenbach J."/>
            <person name="Salanoubat M."/>
            <person name="Quetier F."/>
            <person name="Yu Y."/>
            <person name="Kim H.R."/>
            <person name="Rambo T."/>
            <person name="Currie J."/>
            <person name="Collura K."/>
            <person name="Luo M."/>
            <person name="Yang T."/>
            <person name="Ammiraju J.S.S."/>
            <person name="Engler F."/>
            <person name="Soderlund C."/>
            <person name="Wing R.A."/>
            <person name="Palmer L.E."/>
            <person name="de la Bastide M."/>
            <person name="Spiegel L."/>
            <person name="Nascimento L."/>
            <person name="Zutavern T."/>
            <person name="O'Shaughnessy A."/>
            <person name="Dike S."/>
            <person name="Dedhia N."/>
            <person name="Preston R."/>
            <person name="Balija V."/>
            <person name="McCombie W.R."/>
            <person name="Chow T."/>
            <person name="Chen H."/>
            <person name="Chung M."/>
            <person name="Chen C."/>
            <person name="Shaw J."/>
            <person name="Wu H."/>
            <person name="Hsiao K."/>
            <person name="Chao Y."/>
            <person name="Chu M."/>
            <person name="Cheng C."/>
            <person name="Hour A."/>
            <person name="Lee P."/>
            <person name="Lin S."/>
            <person name="Lin Y."/>
            <person name="Liou J."/>
            <person name="Liu S."/>
            <person name="Hsing Y."/>
            <person name="Raghuvanshi S."/>
            <person name="Mohanty A."/>
            <person name="Bharti A.K."/>
            <person name="Gaur A."/>
            <person name="Gupta V."/>
            <person name="Kumar D."/>
            <person name="Ravi V."/>
            <person name="Vij S."/>
            <person name="Kapur A."/>
            <person name="Khurana P."/>
            <person name="Khurana P."/>
            <person name="Khurana J.P."/>
            <person name="Tyagi A.K."/>
            <person name="Gaikwad K."/>
            <person name="Singh A."/>
            <person name="Dalal V."/>
            <person name="Srivastava S."/>
            <person name="Dixit A."/>
            <person name="Pal A.K."/>
            <person name="Ghazi I.A."/>
            <person name="Yadav M."/>
            <person name="Pandit A."/>
            <person name="Bhargava A."/>
            <person name="Sureshbabu K."/>
            <person name="Batra K."/>
            <person name="Sharma T.R."/>
            <person name="Mohapatra T."/>
            <person name="Singh N.K."/>
            <person name="Messing J."/>
            <person name="Nelson A.B."/>
            <person name="Fuks G."/>
            <person name="Kavchok S."/>
            <person name="Keizer G."/>
            <person name="Linton E."/>
            <person name="Llaca V."/>
            <person name="Song R."/>
            <person name="Tanyolac B."/>
            <person name="Young S."/>
            <person name="Ho-Il K."/>
            <person name="Hahn J.H."/>
            <person name="Sangsakoo G."/>
            <person name="Vanavichit A."/>
            <person name="de Mattos Luiz.A.T."/>
            <person name="Zimmer P.D."/>
            <person name="Malone G."/>
            <person name="Dellagostin O."/>
            <person name="de Oliveira A.C."/>
            <person name="Bevan M."/>
            <person name="Bancroft I."/>
            <person name="Minx P."/>
            <person name="Cordum H."/>
            <person name="Wilson R."/>
            <person name="Cheng Z."/>
            <person name="Jin W."/>
            <person name="Jiang J."/>
            <person name="Leong S.A."/>
            <person name="Iwama H."/>
            <person name="Gojobori T."/>
            <person name="Itoh T."/>
            <person name="Niimura Y."/>
            <person name="Fujii Y."/>
            <person name="Habara T."/>
            <person name="Sakai H."/>
            <person name="Sato Y."/>
            <person name="Wilson G."/>
            <person name="Kumar K."/>
            <person name="McCouch S."/>
            <person name="Juretic N."/>
            <person name="Hoen D."/>
            <person name="Wright S."/>
            <person name="Bruskiewich R."/>
            <person name="Bureau T."/>
            <person name="Miyao A."/>
            <person name="Hirochika H."/>
            <person name="Nishikawa T."/>
            <person name="Kadowaki K."/>
            <person name="Sugiura M."/>
            <person name="Burr B."/>
            <person name="Sasaki T."/>
        </authorList>
    </citation>
    <scope>NUCLEOTIDE SEQUENCE [LARGE SCALE GENOMIC DNA]</scope>
    <source>
        <strain evidence="2">cv. Nipponbare</strain>
    </source>
</reference>
<dbReference type="Proteomes" id="UP000059680">
    <property type="component" value="Chromosome 2"/>
</dbReference>
<name>A0A0P0VHZ3_ORYSJ</name>
<dbReference type="EMBL" id="AP014958">
    <property type="protein sequence ID" value="BAS78270.1"/>
    <property type="molecule type" value="Genomic_DNA"/>
</dbReference>
<accession>A0A0P0VHZ3</accession>
<sequence length="70" mass="7682">AASIARAKASWSSREREREVVDPKSIRSCVTWRRQIDRASPFLNLLSLSARRSLSTLAPGAVEVVARGTS</sequence>